<evidence type="ECO:0000313" key="1">
    <source>
        <dbReference type="EnsemblMetazoa" id="tetur34g00950.1"/>
    </source>
</evidence>
<dbReference type="HOGENOM" id="CLU_3427070_0_0_1"/>
<keyword evidence="2" id="KW-1185">Reference proteome</keyword>
<name>T1L2Z4_TETUR</name>
<protein>
    <submittedName>
        <fullName evidence="1">Uncharacterized protein</fullName>
    </submittedName>
</protein>
<dbReference type="Proteomes" id="UP000015104">
    <property type="component" value="Unassembled WGS sequence"/>
</dbReference>
<organism evidence="1 2">
    <name type="scientific">Tetranychus urticae</name>
    <name type="common">Two-spotted spider mite</name>
    <dbReference type="NCBI Taxonomy" id="32264"/>
    <lineage>
        <taxon>Eukaryota</taxon>
        <taxon>Metazoa</taxon>
        <taxon>Ecdysozoa</taxon>
        <taxon>Arthropoda</taxon>
        <taxon>Chelicerata</taxon>
        <taxon>Arachnida</taxon>
        <taxon>Acari</taxon>
        <taxon>Acariformes</taxon>
        <taxon>Trombidiformes</taxon>
        <taxon>Prostigmata</taxon>
        <taxon>Eleutherengona</taxon>
        <taxon>Raphignathae</taxon>
        <taxon>Tetranychoidea</taxon>
        <taxon>Tetranychidae</taxon>
        <taxon>Tetranychus</taxon>
    </lineage>
</organism>
<dbReference type="AlphaFoldDB" id="T1L2Z4"/>
<reference evidence="2" key="1">
    <citation type="submission" date="2011-08" db="EMBL/GenBank/DDBJ databases">
        <authorList>
            <person name="Rombauts S."/>
        </authorList>
    </citation>
    <scope>NUCLEOTIDE SEQUENCE</scope>
    <source>
        <strain evidence="2">London</strain>
    </source>
</reference>
<proteinExistence type="predicted"/>
<dbReference type="EMBL" id="CAEY01000993">
    <property type="status" value="NOT_ANNOTATED_CDS"/>
    <property type="molecule type" value="Genomic_DNA"/>
</dbReference>
<evidence type="ECO:0000313" key="2">
    <source>
        <dbReference type="Proteomes" id="UP000015104"/>
    </source>
</evidence>
<sequence>MVSSRVDGRQLCTSITSSILG</sequence>
<accession>T1L2Z4</accession>
<dbReference type="EnsemblMetazoa" id="tetur34g00950.1">
    <property type="protein sequence ID" value="tetur34g00950.1"/>
    <property type="gene ID" value="tetur34g00950"/>
</dbReference>
<reference evidence="1" key="2">
    <citation type="submission" date="2015-06" db="UniProtKB">
        <authorList>
            <consortium name="EnsemblMetazoa"/>
        </authorList>
    </citation>
    <scope>IDENTIFICATION</scope>
</reference>